<keyword evidence="2" id="KW-1015">Disulfide bond</keyword>
<protein>
    <recommendedName>
        <fullName evidence="4">TIL domain-containing protein</fullName>
    </recommendedName>
</protein>
<accession>A0A9Q0MTI1</accession>
<name>A0A9Q0MTI1_9DIPT</name>
<dbReference type="EMBL" id="WJQU01000003">
    <property type="protein sequence ID" value="KAJ6637720.1"/>
    <property type="molecule type" value="Genomic_DNA"/>
</dbReference>
<dbReference type="Proteomes" id="UP001151699">
    <property type="component" value="Chromosome X"/>
</dbReference>
<dbReference type="CDD" id="cd19941">
    <property type="entry name" value="TIL"/>
    <property type="match status" value="1"/>
</dbReference>
<feature type="signal peptide" evidence="3">
    <location>
        <begin position="1"/>
        <end position="19"/>
    </location>
</feature>
<dbReference type="InterPro" id="IPR051368">
    <property type="entry name" value="SerProtInhib-TIL_Domain"/>
</dbReference>
<dbReference type="InterPro" id="IPR002919">
    <property type="entry name" value="TIL_dom"/>
</dbReference>
<feature type="domain" description="TIL" evidence="4">
    <location>
        <begin position="22"/>
        <end position="81"/>
    </location>
</feature>
<comment type="caution">
    <text evidence="5">The sequence shown here is derived from an EMBL/GenBank/DDBJ whole genome shotgun (WGS) entry which is preliminary data.</text>
</comment>
<dbReference type="Pfam" id="PF01826">
    <property type="entry name" value="TIL"/>
    <property type="match status" value="1"/>
</dbReference>
<dbReference type="GO" id="GO:0030414">
    <property type="term" value="F:peptidase inhibitor activity"/>
    <property type="evidence" value="ECO:0007669"/>
    <property type="project" value="UniProtKB-KW"/>
</dbReference>
<feature type="chain" id="PRO_5040241497" description="TIL domain-containing protein" evidence="3">
    <location>
        <begin position="20"/>
        <end position="81"/>
    </location>
</feature>
<dbReference type="PANTHER" id="PTHR23259">
    <property type="entry name" value="RIDDLE"/>
    <property type="match status" value="1"/>
</dbReference>
<proteinExistence type="predicted"/>
<evidence type="ECO:0000256" key="3">
    <source>
        <dbReference type="SAM" id="SignalP"/>
    </source>
</evidence>
<evidence type="ECO:0000313" key="5">
    <source>
        <dbReference type="EMBL" id="KAJ6637720.1"/>
    </source>
</evidence>
<gene>
    <name evidence="5" type="ORF">Bhyg_10451</name>
</gene>
<evidence type="ECO:0000313" key="6">
    <source>
        <dbReference type="Proteomes" id="UP001151699"/>
    </source>
</evidence>
<evidence type="ECO:0000256" key="1">
    <source>
        <dbReference type="ARBA" id="ARBA00022690"/>
    </source>
</evidence>
<organism evidence="5 6">
    <name type="scientific">Pseudolycoriella hygida</name>
    <dbReference type="NCBI Taxonomy" id="35572"/>
    <lineage>
        <taxon>Eukaryota</taxon>
        <taxon>Metazoa</taxon>
        <taxon>Ecdysozoa</taxon>
        <taxon>Arthropoda</taxon>
        <taxon>Hexapoda</taxon>
        <taxon>Insecta</taxon>
        <taxon>Pterygota</taxon>
        <taxon>Neoptera</taxon>
        <taxon>Endopterygota</taxon>
        <taxon>Diptera</taxon>
        <taxon>Nematocera</taxon>
        <taxon>Sciaroidea</taxon>
        <taxon>Sciaridae</taxon>
        <taxon>Pseudolycoriella</taxon>
    </lineage>
</organism>
<keyword evidence="1" id="KW-0646">Protease inhibitor</keyword>
<dbReference type="AlphaFoldDB" id="A0A9Q0MTI1"/>
<dbReference type="InterPro" id="IPR036084">
    <property type="entry name" value="Ser_inhib-like_sf"/>
</dbReference>
<dbReference type="Gene3D" id="2.10.25.10">
    <property type="entry name" value="Laminin"/>
    <property type="match status" value="1"/>
</dbReference>
<keyword evidence="6" id="KW-1185">Reference proteome</keyword>
<dbReference type="PANTHER" id="PTHR23259:SF70">
    <property type="entry name" value="ACCESSORY GLAND PROTEIN ACP62F-RELATED"/>
    <property type="match status" value="1"/>
</dbReference>
<evidence type="ECO:0000259" key="4">
    <source>
        <dbReference type="Pfam" id="PF01826"/>
    </source>
</evidence>
<evidence type="ECO:0000256" key="2">
    <source>
        <dbReference type="ARBA" id="ARBA00023157"/>
    </source>
</evidence>
<sequence length="81" mass="8760">MKLTFICLLVAVAIASVCAQTCPPNEYYTECYHTDAECIPTCTNPDPQCQPTCSEDGPGQCVCVYGYVRHHSGACVQVAHC</sequence>
<dbReference type="SUPFAM" id="SSF57567">
    <property type="entry name" value="Serine protease inhibitors"/>
    <property type="match status" value="1"/>
</dbReference>
<keyword evidence="3" id="KW-0732">Signal</keyword>
<reference evidence="5" key="1">
    <citation type="submission" date="2022-07" db="EMBL/GenBank/DDBJ databases">
        <authorList>
            <person name="Trinca V."/>
            <person name="Uliana J.V.C."/>
            <person name="Torres T.T."/>
            <person name="Ward R.J."/>
            <person name="Monesi N."/>
        </authorList>
    </citation>
    <scope>NUCLEOTIDE SEQUENCE</scope>
    <source>
        <strain evidence="5">HSMRA1968</strain>
        <tissue evidence="5">Whole embryos</tissue>
    </source>
</reference>